<evidence type="ECO:0000313" key="5">
    <source>
        <dbReference type="Proteomes" id="UP001499882"/>
    </source>
</evidence>
<dbReference type="InterPro" id="IPR041664">
    <property type="entry name" value="AAA_16"/>
</dbReference>
<dbReference type="Gene3D" id="1.10.10.10">
    <property type="entry name" value="Winged helix-like DNA-binding domain superfamily/Winged helix DNA-binding domain"/>
    <property type="match status" value="1"/>
</dbReference>
<keyword evidence="2" id="KW-0067">ATP-binding</keyword>
<dbReference type="Proteomes" id="UP001499882">
    <property type="component" value="Unassembled WGS sequence"/>
</dbReference>
<evidence type="ECO:0000259" key="3">
    <source>
        <dbReference type="PROSITE" id="PS50043"/>
    </source>
</evidence>
<dbReference type="Pfam" id="PF13191">
    <property type="entry name" value="AAA_16"/>
    <property type="match status" value="1"/>
</dbReference>
<dbReference type="PROSITE" id="PS50043">
    <property type="entry name" value="HTH_LUXR_2"/>
    <property type="match status" value="1"/>
</dbReference>
<keyword evidence="5" id="KW-1185">Reference proteome</keyword>
<sequence>MGRPQTQRDVEALLAGARLGQSGVLVVRGEPGIGKSALLEDAVARASGLEVLRARGTEVERELPFAALAALLRPLVDRVETLPPPQAEALGIALALREGGVVDRFAIAAGLLTLLTRASEEQPTVVVIDDAHLLDRPSAEALAFVARRLLADALLVLVALRPDESDAWEGLPVLDLMRLDPEAAREVVHDSGPALTEEQVERIVQLADGNPLVLRTLAGRPDSLSGLPSVLAPDPGLSSVATAAYGMQLDQLEQAALDAVRVAAVAGEDLPLVARACGLARIPVAGLVAAEESGLLSTDAERVAFVHPLARAAAYAGAPAGLRRELHRLVAEALPAGDGDRRAWHLSAAALGPDESVAEALDLVATRATARGAHSVSATASVRAAQLSESSEDTGRRLLAAGEAAWLSGDDARAAAVLDDALRHLTLPEERARVRAITGLASARSGRLGQAYVELLRAADRAGERAIGASMELYAEVVEVCAYLLDVPAGSVVAQRLERLLADPQVCARAGARAEAIASIAVGMARTLEGGSGVEHLRRGVSLFAGLPLADHRSRSAWEVLGPLYLRESGAGRDLVQRAVTERREAGAIGELPHLLFHLARDDATGERWTRGEAAYGEAVALARESGQATELAANLAGLCWLHARQGRVEDCRTAGAEAREIAHAHDVHMAEMWVEFGLAELDLSLGGVAEAAAGFESLAARLAELDVRDPDLSPVPELVEAQLRLGDVTGSDALVATYLARAEGKGRPWSLARAARVRALLCGDDEVDAAFGAALAEHARTPDRFETARTRLLYGERLRRLRRRAECRVHLRSALDDFKRLGARLWSDITLAELDATGLTLRRRDTGPVVDLTARELQIALLLADGQTTRQAAAALFLSPKTVEYHLRHVYTKLGIGSRAELAERMRRAS</sequence>
<dbReference type="SUPFAM" id="SSF46894">
    <property type="entry name" value="C-terminal effector domain of the bipartite response regulators"/>
    <property type="match status" value="1"/>
</dbReference>
<evidence type="ECO:0000256" key="2">
    <source>
        <dbReference type="ARBA" id="ARBA00022840"/>
    </source>
</evidence>
<dbReference type="InterPro" id="IPR036388">
    <property type="entry name" value="WH-like_DNA-bd_sf"/>
</dbReference>
<keyword evidence="1" id="KW-0547">Nucleotide-binding</keyword>
<dbReference type="InterPro" id="IPR000792">
    <property type="entry name" value="Tscrpt_reg_LuxR_C"/>
</dbReference>
<evidence type="ECO:0000313" key="4">
    <source>
        <dbReference type="EMBL" id="GAA4723978.1"/>
    </source>
</evidence>
<evidence type="ECO:0000256" key="1">
    <source>
        <dbReference type="ARBA" id="ARBA00022741"/>
    </source>
</evidence>
<name>A0ABP8YB24_9ACTN</name>
<dbReference type="PANTHER" id="PTHR16305">
    <property type="entry name" value="TESTICULAR SOLUBLE ADENYLYL CYCLASE"/>
    <property type="match status" value="1"/>
</dbReference>
<dbReference type="PRINTS" id="PR00038">
    <property type="entry name" value="HTHLUXR"/>
</dbReference>
<dbReference type="PANTHER" id="PTHR16305:SF35">
    <property type="entry name" value="TRANSCRIPTIONAL ACTIVATOR DOMAIN"/>
    <property type="match status" value="1"/>
</dbReference>
<proteinExistence type="predicted"/>
<dbReference type="CDD" id="cd06170">
    <property type="entry name" value="LuxR_C_like"/>
    <property type="match status" value="1"/>
</dbReference>
<reference evidence="5" key="1">
    <citation type="journal article" date="2019" name="Int. J. Syst. Evol. Microbiol.">
        <title>The Global Catalogue of Microorganisms (GCM) 10K type strain sequencing project: providing services to taxonomists for standard genome sequencing and annotation.</title>
        <authorList>
            <consortium name="The Broad Institute Genomics Platform"/>
            <consortium name="The Broad Institute Genome Sequencing Center for Infectious Disease"/>
            <person name="Wu L."/>
            <person name="Ma J."/>
        </authorList>
    </citation>
    <scope>NUCLEOTIDE SEQUENCE [LARGE SCALE GENOMIC DNA]</scope>
    <source>
        <strain evidence="5">JCM 18532</strain>
    </source>
</reference>
<gene>
    <name evidence="4" type="ORF">GCM10023350_02820</name>
</gene>
<organism evidence="4 5">
    <name type="scientific">Nocardioides endophyticus</name>
    <dbReference type="NCBI Taxonomy" id="1353775"/>
    <lineage>
        <taxon>Bacteria</taxon>
        <taxon>Bacillati</taxon>
        <taxon>Actinomycetota</taxon>
        <taxon>Actinomycetes</taxon>
        <taxon>Propionibacteriales</taxon>
        <taxon>Nocardioidaceae</taxon>
        <taxon>Nocardioides</taxon>
    </lineage>
</organism>
<dbReference type="EMBL" id="BAABKN010000004">
    <property type="protein sequence ID" value="GAA4723978.1"/>
    <property type="molecule type" value="Genomic_DNA"/>
</dbReference>
<dbReference type="SUPFAM" id="SSF52540">
    <property type="entry name" value="P-loop containing nucleoside triphosphate hydrolases"/>
    <property type="match status" value="1"/>
</dbReference>
<dbReference type="InterPro" id="IPR016032">
    <property type="entry name" value="Sig_transdc_resp-reg_C-effctor"/>
</dbReference>
<feature type="domain" description="HTH luxR-type" evidence="3">
    <location>
        <begin position="846"/>
        <end position="911"/>
    </location>
</feature>
<accession>A0ABP8YB24</accession>
<dbReference type="SMART" id="SM00421">
    <property type="entry name" value="HTH_LUXR"/>
    <property type="match status" value="1"/>
</dbReference>
<comment type="caution">
    <text evidence="4">The sequence shown here is derived from an EMBL/GenBank/DDBJ whole genome shotgun (WGS) entry which is preliminary data.</text>
</comment>
<dbReference type="InterPro" id="IPR027417">
    <property type="entry name" value="P-loop_NTPase"/>
</dbReference>
<protein>
    <submittedName>
        <fullName evidence="4">LuxR family transcriptional regulator</fullName>
    </submittedName>
</protein>
<dbReference type="Pfam" id="PF00196">
    <property type="entry name" value="GerE"/>
    <property type="match status" value="1"/>
</dbReference>